<dbReference type="Pfam" id="PF00067">
    <property type="entry name" value="p450"/>
    <property type="match status" value="1"/>
</dbReference>
<dbReference type="SUPFAM" id="SSF48264">
    <property type="entry name" value="Cytochrome P450"/>
    <property type="match status" value="1"/>
</dbReference>
<evidence type="ECO:0000256" key="1">
    <source>
        <dbReference type="ARBA" id="ARBA00010617"/>
    </source>
</evidence>
<keyword evidence="2" id="KW-0408">Iron</keyword>
<dbReference type="PROSITE" id="PS00086">
    <property type="entry name" value="CYTOCHROME_P450"/>
    <property type="match status" value="1"/>
</dbReference>
<dbReference type="RefSeq" id="WP_344097764.1">
    <property type="nucleotide sequence ID" value="NZ_BAAAHB010000152.1"/>
</dbReference>
<dbReference type="PANTHER" id="PTHR46696">
    <property type="entry name" value="P450, PUTATIVE (EUROFUNG)-RELATED"/>
    <property type="match status" value="1"/>
</dbReference>
<dbReference type="InterPro" id="IPR036396">
    <property type="entry name" value="Cyt_P450_sf"/>
</dbReference>
<accession>A0ABP3LCE4</accession>
<dbReference type="PRINTS" id="PR00359">
    <property type="entry name" value="BP450"/>
</dbReference>
<dbReference type="InterPro" id="IPR002397">
    <property type="entry name" value="Cyt_P450_B"/>
</dbReference>
<evidence type="ECO:0000313" key="4">
    <source>
        <dbReference type="Proteomes" id="UP001499895"/>
    </source>
</evidence>
<name>A0ABP3LCE4_9ACTN</name>
<dbReference type="PANTHER" id="PTHR46696:SF1">
    <property type="entry name" value="CYTOCHROME P450 YJIB-RELATED"/>
    <property type="match status" value="1"/>
</dbReference>
<dbReference type="EMBL" id="BAAAHB010000152">
    <property type="protein sequence ID" value="GAA0495398.1"/>
    <property type="molecule type" value="Genomic_DNA"/>
</dbReference>
<evidence type="ECO:0000313" key="3">
    <source>
        <dbReference type="EMBL" id="GAA0495398.1"/>
    </source>
</evidence>
<keyword evidence="2" id="KW-0479">Metal-binding</keyword>
<keyword evidence="2" id="KW-0349">Heme</keyword>
<dbReference type="InterPro" id="IPR017972">
    <property type="entry name" value="Cyt_P450_CS"/>
</dbReference>
<evidence type="ECO:0000256" key="2">
    <source>
        <dbReference type="RuleBase" id="RU000461"/>
    </source>
</evidence>
<keyword evidence="2" id="KW-0503">Monooxygenase</keyword>
<gene>
    <name evidence="3" type="ORF">GCM10009544_64260</name>
</gene>
<sequence>MTPPAPGPFRTADVPLADPYPYYRRFREGDPVHLGPDGSWYVFRHRDVARVLGDRRYVRGPQPAGIPPGCPHLKRTTAAWMVFMDPPRHTRVRALVAKSFTPRIVETLRPRIRQLADSLVTALAEEREADLVDRLAAPFPLLVISELLGVPPQDRAWFRARAVDLQQATGSRVARRADGFAVADAAARELDRYFRAELARRRARPAFGADLIGTMLEHAGAAGVDDDTLVGTCVHLLTAGHETTTNLLCKGLLALFAHPAQLAALRARPELMANAVEELIRYDAPVQMVTRRSAAEDRLGGHTVPRDSRVVLVLGSANRDPAWFPDPDRLDLTRDTLRHSGFGMGSHYCVGAALARAEAEIGLTALLSGLPRLALSAEPVRFAEDLVFHGPARMMVRTR</sequence>
<dbReference type="Gene3D" id="1.10.630.10">
    <property type="entry name" value="Cytochrome P450"/>
    <property type="match status" value="1"/>
</dbReference>
<dbReference type="CDD" id="cd20625">
    <property type="entry name" value="CYP164-like"/>
    <property type="match status" value="1"/>
</dbReference>
<dbReference type="InterPro" id="IPR001128">
    <property type="entry name" value="Cyt_P450"/>
</dbReference>
<comment type="similarity">
    <text evidence="1 2">Belongs to the cytochrome P450 family.</text>
</comment>
<protein>
    <submittedName>
        <fullName evidence="3">Cytochrome P450</fullName>
    </submittedName>
</protein>
<comment type="caution">
    <text evidence="3">The sequence shown here is derived from an EMBL/GenBank/DDBJ whole genome shotgun (WGS) entry which is preliminary data.</text>
</comment>
<keyword evidence="2" id="KW-0560">Oxidoreductase</keyword>
<proteinExistence type="inferred from homology"/>
<organism evidence="3 4">
    <name type="scientific">Streptomyces stramineus</name>
    <dbReference type="NCBI Taxonomy" id="173861"/>
    <lineage>
        <taxon>Bacteria</taxon>
        <taxon>Bacillati</taxon>
        <taxon>Actinomycetota</taxon>
        <taxon>Actinomycetes</taxon>
        <taxon>Kitasatosporales</taxon>
        <taxon>Streptomycetaceae</taxon>
        <taxon>Streptomyces</taxon>
    </lineage>
</organism>
<reference evidence="4" key="1">
    <citation type="journal article" date="2019" name="Int. J. Syst. Evol. Microbiol.">
        <title>The Global Catalogue of Microorganisms (GCM) 10K type strain sequencing project: providing services to taxonomists for standard genome sequencing and annotation.</title>
        <authorList>
            <consortium name="The Broad Institute Genomics Platform"/>
            <consortium name="The Broad Institute Genome Sequencing Center for Infectious Disease"/>
            <person name="Wu L."/>
            <person name="Ma J."/>
        </authorList>
    </citation>
    <scope>NUCLEOTIDE SEQUENCE [LARGE SCALE GENOMIC DNA]</scope>
    <source>
        <strain evidence="4">JCM 10649</strain>
    </source>
</reference>
<dbReference type="Proteomes" id="UP001499895">
    <property type="component" value="Unassembled WGS sequence"/>
</dbReference>
<keyword evidence="4" id="KW-1185">Reference proteome</keyword>